<name>A0A543IDI1_9ACTN</name>
<comment type="caution">
    <text evidence="2">The sequence shown here is derived from an EMBL/GenBank/DDBJ whole genome shotgun (WGS) entry which is preliminary data.</text>
</comment>
<dbReference type="EMBL" id="VFPO01000001">
    <property type="protein sequence ID" value="TQM68634.1"/>
    <property type="molecule type" value="Genomic_DNA"/>
</dbReference>
<feature type="region of interest" description="Disordered" evidence="1">
    <location>
        <begin position="130"/>
        <end position="162"/>
    </location>
</feature>
<dbReference type="AlphaFoldDB" id="A0A543IDI1"/>
<keyword evidence="3" id="KW-1185">Reference proteome</keyword>
<organism evidence="2 3">
    <name type="scientific">Actinomadura hallensis</name>
    <dbReference type="NCBI Taxonomy" id="337895"/>
    <lineage>
        <taxon>Bacteria</taxon>
        <taxon>Bacillati</taxon>
        <taxon>Actinomycetota</taxon>
        <taxon>Actinomycetes</taxon>
        <taxon>Streptosporangiales</taxon>
        <taxon>Thermomonosporaceae</taxon>
        <taxon>Actinomadura</taxon>
    </lineage>
</organism>
<protein>
    <submittedName>
        <fullName evidence="2">Uncharacterized protein</fullName>
    </submittedName>
</protein>
<dbReference type="RefSeq" id="WP_141968214.1">
    <property type="nucleotide sequence ID" value="NZ_VFPO01000001.1"/>
</dbReference>
<accession>A0A543IDI1</accession>
<reference evidence="2 3" key="1">
    <citation type="submission" date="2019-06" db="EMBL/GenBank/DDBJ databases">
        <title>Sequencing the genomes of 1000 actinobacteria strains.</title>
        <authorList>
            <person name="Klenk H.-P."/>
        </authorList>
    </citation>
    <scope>NUCLEOTIDE SEQUENCE [LARGE SCALE GENOMIC DNA]</scope>
    <source>
        <strain evidence="2 3">DSM 45043</strain>
    </source>
</reference>
<dbReference type="InterPro" id="IPR045998">
    <property type="entry name" value="DUF5954"/>
</dbReference>
<dbReference type="Pfam" id="PF19379">
    <property type="entry name" value="DUF5954"/>
    <property type="match status" value="1"/>
</dbReference>
<proteinExistence type="predicted"/>
<dbReference type="OrthoDB" id="3450280at2"/>
<gene>
    <name evidence="2" type="ORF">FHX41_2284</name>
</gene>
<evidence type="ECO:0000256" key="1">
    <source>
        <dbReference type="SAM" id="MobiDB-lite"/>
    </source>
</evidence>
<evidence type="ECO:0000313" key="3">
    <source>
        <dbReference type="Proteomes" id="UP000316706"/>
    </source>
</evidence>
<dbReference type="Proteomes" id="UP000316706">
    <property type="component" value="Unassembled WGS sequence"/>
</dbReference>
<sequence>MSFEGMPGHDLINIVRDLEPVAAVRDQEAAERRRAYPGLAGAGAAEFGCAEQAGGAWRILSLGAPSPGAARAALAGHLRGAAGGHDPPEAAEMLRLADALADGRRGGPDRNECAAGPLRFRVVRVQGFARFGDDGPEPARVTDSEEGPPPDPRIDPAAPVGPSDAALRRELLGRAPHLEPVPEEERREAAAAIEAYPGVVLLPPYFSVMEDRDGLWRPVGRGGSPQEARDALAHYFRVLTPRDAPPGCPPPSPGELAEYARAADRIDADGGIEFMACGRRFRIVRVIRMVRVGPDGPEPARPSDEDG</sequence>
<evidence type="ECO:0000313" key="2">
    <source>
        <dbReference type="EMBL" id="TQM68634.1"/>
    </source>
</evidence>